<dbReference type="InterPro" id="IPR002915">
    <property type="entry name" value="DeoC/FbaB/LacD_aldolase"/>
</dbReference>
<evidence type="ECO:0000256" key="1">
    <source>
        <dbReference type="ARBA" id="ARBA00010936"/>
    </source>
</evidence>
<dbReference type="GO" id="GO:0009264">
    <property type="term" value="P:deoxyribonucleotide catabolic process"/>
    <property type="evidence" value="ECO:0007669"/>
    <property type="project" value="InterPro"/>
</dbReference>
<dbReference type="HAMAP" id="MF_00114">
    <property type="entry name" value="DeoC_type1"/>
    <property type="match status" value="1"/>
</dbReference>
<keyword evidence="4" id="KW-0456">Lyase</keyword>
<dbReference type="AlphaFoldDB" id="A0A067PER0"/>
<dbReference type="EMBL" id="KL197734">
    <property type="protein sequence ID" value="KDQ53393.1"/>
    <property type="molecule type" value="Genomic_DNA"/>
</dbReference>
<dbReference type="HOGENOM" id="CLU_053595_0_2_1"/>
<evidence type="ECO:0000313" key="9">
    <source>
        <dbReference type="EMBL" id="KDQ53393.1"/>
    </source>
</evidence>
<dbReference type="SUPFAM" id="SSF51569">
    <property type="entry name" value="Aldolase"/>
    <property type="match status" value="1"/>
</dbReference>
<evidence type="ECO:0000256" key="6">
    <source>
        <dbReference type="ARBA" id="ARBA00032755"/>
    </source>
</evidence>
<dbReference type="PANTHER" id="PTHR10889">
    <property type="entry name" value="DEOXYRIBOSE-PHOSPHATE ALDOLASE"/>
    <property type="match status" value="1"/>
</dbReference>
<dbReference type="EC" id="4.1.2.4" evidence="2"/>
<evidence type="ECO:0000256" key="4">
    <source>
        <dbReference type="ARBA" id="ARBA00023239"/>
    </source>
</evidence>
<evidence type="ECO:0000256" key="8">
    <source>
        <dbReference type="PIRSR" id="PIRSR001357-50"/>
    </source>
</evidence>
<keyword evidence="10" id="KW-1185">Reference proteome</keyword>
<keyword evidence="3" id="KW-0963">Cytoplasm</keyword>
<evidence type="ECO:0000256" key="2">
    <source>
        <dbReference type="ARBA" id="ARBA00012515"/>
    </source>
</evidence>
<dbReference type="NCBIfam" id="TIGR00126">
    <property type="entry name" value="deoC"/>
    <property type="match status" value="1"/>
</dbReference>
<dbReference type="PIRSF" id="PIRSF001357">
    <property type="entry name" value="DeoC"/>
    <property type="match status" value="1"/>
</dbReference>
<evidence type="ECO:0000256" key="5">
    <source>
        <dbReference type="ARBA" id="ARBA00023270"/>
    </source>
</evidence>
<proteinExistence type="inferred from homology"/>
<sequence>MTAPPPPSTIAQLAKLIDHSLLHPSLTDAEIKKGLEIAKQYGVATACIKPYSIPQAIEILSGTGVGICVVIAFPHGNSTTPVKIYEATQAMSSLASFISSGGSNGSRGLVEIDMVINIGKALSGEWGYVEDEITAINDVVIKSGGALKVIFENDFLEVDDSHIRTLCAICTRAKVAFVKTSTGFGFVKDKNLPFYSYKGATVEHIKVMKESVGEGVQIKAAGGIRSLGQLLDAWAVGATRFGATATEGILREAREKGWPEK</sequence>
<dbReference type="InParanoid" id="A0A067PER0"/>
<dbReference type="InterPro" id="IPR011343">
    <property type="entry name" value="DeoC"/>
</dbReference>
<dbReference type="GO" id="GO:0004139">
    <property type="term" value="F:deoxyribose-phosphate aldolase activity"/>
    <property type="evidence" value="ECO:0007669"/>
    <property type="project" value="UniProtKB-EC"/>
</dbReference>
<feature type="active site" description="Schiff-base intermediate with acetaldehyde" evidence="8">
    <location>
        <position position="179"/>
    </location>
</feature>
<dbReference type="SMART" id="SM01133">
    <property type="entry name" value="DeoC"/>
    <property type="match status" value="1"/>
</dbReference>
<dbReference type="Proteomes" id="UP000027265">
    <property type="component" value="Unassembled WGS sequence"/>
</dbReference>
<evidence type="ECO:0000256" key="7">
    <source>
        <dbReference type="ARBA" id="ARBA00048791"/>
    </source>
</evidence>
<dbReference type="InterPro" id="IPR013785">
    <property type="entry name" value="Aldolase_TIM"/>
</dbReference>
<reference evidence="10" key="1">
    <citation type="journal article" date="2014" name="Proc. Natl. Acad. Sci. U.S.A.">
        <title>Extensive sampling of basidiomycete genomes demonstrates inadequacy of the white-rot/brown-rot paradigm for wood decay fungi.</title>
        <authorList>
            <person name="Riley R."/>
            <person name="Salamov A.A."/>
            <person name="Brown D.W."/>
            <person name="Nagy L.G."/>
            <person name="Floudas D."/>
            <person name="Held B.W."/>
            <person name="Levasseur A."/>
            <person name="Lombard V."/>
            <person name="Morin E."/>
            <person name="Otillar R."/>
            <person name="Lindquist E.A."/>
            <person name="Sun H."/>
            <person name="LaButti K.M."/>
            <person name="Schmutz J."/>
            <person name="Jabbour D."/>
            <person name="Luo H."/>
            <person name="Baker S.E."/>
            <person name="Pisabarro A.G."/>
            <person name="Walton J.D."/>
            <person name="Blanchette R.A."/>
            <person name="Henrissat B."/>
            <person name="Martin F."/>
            <person name="Cullen D."/>
            <person name="Hibbett D.S."/>
            <person name="Grigoriev I.V."/>
        </authorList>
    </citation>
    <scope>NUCLEOTIDE SEQUENCE [LARGE SCALE GENOMIC DNA]</scope>
    <source>
        <strain evidence="10">MUCL 33604</strain>
    </source>
</reference>
<dbReference type="PANTHER" id="PTHR10889:SF1">
    <property type="entry name" value="DEOXYRIBOSE-PHOSPHATE ALDOLASE"/>
    <property type="match status" value="1"/>
</dbReference>
<evidence type="ECO:0000313" key="10">
    <source>
        <dbReference type="Proteomes" id="UP000027265"/>
    </source>
</evidence>
<gene>
    <name evidence="9" type="ORF">JAAARDRAFT_137180</name>
</gene>
<dbReference type="UniPathway" id="UPA00002">
    <property type="reaction ID" value="UER00468"/>
</dbReference>
<comment type="similarity">
    <text evidence="1">Belongs to the DeoC/FbaB aldolase family. DeoC type 1 subfamily.</text>
</comment>
<dbReference type="CDD" id="cd00959">
    <property type="entry name" value="DeoC"/>
    <property type="match status" value="1"/>
</dbReference>
<dbReference type="Gene3D" id="3.20.20.70">
    <property type="entry name" value="Aldolase class I"/>
    <property type="match status" value="1"/>
</dbReference>
<organism evidence="9 10">
    <name type="scientific">Jaapia argillacea MUCL 33604</name>
    <dbReference type="NCBI Taxonomy" id="933084"/>
    <lineage>
        <taxon>Eukaryota</taxon>
        <taxon>Fungi</taxon>
        <taxon>Dikarya</taxon>
        <taxon>Basidiomycota</taxon>
        <taxon>Agaricomycotina</taxon>
        <taxon>Agaricomycetes</taxon>
        <taxon>Agaricomycetidae</taxon>
        <taxon>Jaapiales</taxon>
        <taxon>Jaapiaceae</taxon>
        <taxon>Jaapia</taxon>
    </lineage>
</organism>
<name>A0A067PER0_9AGAM</name>
<dbReference type="GO" id="GO:0016052">
    <property type="term" value="P:carbohydrate catabolic process"/>
    <property type="evidence" value="ECO:0007669"/>
    <property type="project" value="TreeGrafter"/>
</dbReference>
<evidence type="ECO:0000256" key="3">
    <source>
        <dbReference type="ARBA" id="ARBA00022490"/>
    </source>
</evidence>
<dbReference type="GO" id="GO:0005737">
    <property type="term" value="C:cytoplasm"/>
    <property type="evidence" value="ECO:0007669"/>
    <property type="project" value="InterPro"/>
</dbReference>
<keyword evidence="5 8" id="KW-0704">Schiff base</keyword>
<accession>A0A067PER0</accession>
<feature type="active site" description="Proton donor/acceptor" evidence="8">
    <location>
        <position position="219"/>
    </location>
</feature>
<dbReference type="InterPro" id="IPR028581">
    <property type="entry name" value="DeoC_typeI"/>
</dbReference>
<protein>
    <recommendedName>
        <fullName evidence="2">deoxyribose-phosphate aldolase</fullName>
        <ecNumber evidence="2">4.1.2.4</ecNumber>
    </recommendedName>
    <alternativeName>
        <fullName evidence="6">2-deoxy-D-ribose 5-phosphate aldolase</fullName>
    </alternativeName>
</protein>
<dbReference type="OrthoDB" id="70823at2759"/>
<dbReference type="GO" id="GO:0046386">
    <property type="term" value="P:deoxyribose phosphate catabolic process"/>
    <property type="evidence" value="ECO:0007669"/>
    <property type="project" value="UniProtKB-UniPathway"/>
</dbReference>
<dbReference type="STRING" id="933084.A0A067PER0"/>
<comment type="catalytic activity">
    <reaction evidence="7">
        <text>2-deoxy-D-ribose 5-phosphate = D-glyceraldehyde 3-phosphate + acetaldehyde</text>
        <dbReference type="Rhea" id="RHEA:12821"/>
        <dbReference type="ChEBI" id="CHEBI:15343"/>
        <dbReference type="ChEBI" id="CHEBI:59776"/>
        <dbReference type="ChEBI" id="CHEBI:62877"/>
        <dbReference type="EC" id="4.1.2.4"/>
    </reaction>
</comment>